<dbReference type="PANTHER" id="PTHR33221:SF4">
    <property type="entry name" value="HTH-TYPE TRANSCRIPTIONAL REPRESSOR NSRR"/>
    <property type="match status" value="1"/>
</dbReference>
<keyword evidence="3" id="KW-1185">Reference proteome</keyword>
<dbReference type="Pfam" id="PF02082">
    <property type="entry name" value="Rrf2"/>
    <property type="match status" value="1"/>
</dbReference>
<dbReference type="Proteomes" id="UP000622707">
    <property type="component" value="Unassembled WGS sequence"/>
</dbReference>
<dbReference type="InterPro" id="IPR000944">
    <property type="entry name" value="Tscrpt_reg_Rrf2"/>
</dbReference>
<dbReference type="Gene3D" id="1.10.10.10">
    <property type="entry name" value="Winged helix-like DNA-binding domain superfamily/Winged helix DNA-binding domain"/>
    <property type="match status" value="1"/>
</dbReference>
<sequence>MRLTTFTDYSLRVLIYLATQPVERATIAQVATAFQVSENHLVKVVHFLGKQGWLTNVRGKGGGLELGMPPEAMIVGRVVRETEGLSQLAECFGDTDGDCAIAPNCRLRGVLGEAIQAFYAVLDKYTLAHLVNNRQELAQVLFHPQAEAKARRARAV</sequence>
<dbReference type="InterPro" id="IPR036390">
    <property type="entry name" value="WH_DNA-bd_sf"/>
</dbReference>
<dbReference type="InterPro" id="IPR036388">
    <property type="entry name" value="WH-like_DNA-bd_sf"/>
</dbReference>
<proteinExistence type="predicted"/>
<evidence type="ECO:0000313" key="3">
    <source>
        <dbReference type="Proteomes" id="UP000622707"/>
    </source>
</evidence>
<dbReference type="EMBL" id="JAEQND010000006">
    <property type="protein sequence ID" value="MBL0426012.1"/>
    <property type="molecule type" value="Genomic_DNA"/>
</dbReference>
<reference evidence="2 3" key="1">
    <citation type="journal article" date="2017" name="Int. J. Syst. Evol. Microbiol.">
        <title>Ramlibacter alkalitolerans sp. nov., alkali-tolerant bacterium isolated from soil of ginseng.</title>
        <authorList>
            <person name="Lee D.H."/>
            <person name="Cha C.J."/>
        </authorList>
    </citation>
    <scope>NUCLEOTIDE SEQUENCE [LARGE SCALE GENOMIC DNA]</scope>
    <source>
        <strain evidence="2 3">KACC 19305</strain>
    </source>
</reference>
<evidence type="ECO:0000256" key="1">
    <source>
        <dbReference type="ARBA" id="ARBA00023125"/>
    </source>
</evidence>
<dbReference type="SUPFAM" id="SSF46785">
    <property type="entry name" value="Winged helix' DNA-binding domain"/>
    <property type="match status" value="1"/>
</dbReference>
<keyword evidence="1" id="KW-0238">DNA-binding</keyword>
<dbReference type="PANTHER" id="PTHR33221">
    <property type="entry name" value="WINGED HELIX-TURN-HELIX TRANSCRIPTIONAL REGULATOR, RRF2 FAMILY"/>
    <property type="match status" value="1"/>
</dbReference>
<dbReference type="PROSITE" id="PS51197">
    <property type="entry name" value="HTH_RRF2_2"/>
    <property type="match status" value="1"/>
</dbReference>
<gene>
    <name evidence="2" type="ORF">JI746_12935</name>
</gene>
<protein>
    <submittedName>
        <fullName evidence="2">Rrf2 family transcriptional regulator</fullName>
    </submittedName>
</protein>
<name>A0ABS1JP26_9BURK</name>
<comment type="caution">
    <text evidence="2">The sequence shown here is derived from an EMBL/GenBank/DDBJ whole genome shotgun (WGS) entry which is preliminary data.</text>
</comment>
<accession>A0ABS1JP26</accession>
<evidence type="ECO:0000313" key="2">
    <source>
        <dbReference type="EMBL" id="MBL0426012.1"/>
    </source>
</evidence>
<organism evidence="2 3">
    <name type="scientific">Ramlibacter alkalitolerans</name>
    <dbReference type="NCBI Taxonomy" id="2039631"/>
    <lineage>
        <taxon>Bacteria</taxon>
        <taxon>Pseudomonadati</taxon>
        <taxon>Pseudomonadota</taxon>
        <taxon>Betaproteobacteria</taxon>
        <taxon>Burkholderiales</taxon>
        <taxon>Comamonadaceae</taxon>
        <taxon>Ramlibacter</taxon>
    </lineage>
</organism>
<dbReference type="RefSeq" id="WP_201689968.1">
    <property type="nucleotide sequence ID" value="NZ_JAEQND010000006.1"/>
</dbReference>
<dbReference type="NCBIfam" id="TIGR00738">
    <property type="entry name" value="rrf2_super"/>
    <property type="match status" value="1"/>
</dbReference>